<dbReference type="Proteomes" id="UP000241954">
    <property type="component" value="Unassembled WGS sequence"/>
</dbReference>
<comment type="caution">
    <text evidence="2">The sequence shown here is derived from an EMBL/GenBank/DDBJ whole genome shotgun (WGS) entry which is preliminary data.</text>
</comment>
<reference evidence="2 3" key="1">
    <citation type="submission" date="2018-01" db="EMBL/GenBank/DDBJ databases">
        <title>Whole genome sequencing of Histamine producing bacteria.</title>
        <authorList>
            <person name="Butler K."/>
        </authorList>
    </citation>
    <scope>NUCLEOTIDE SEQUENCE [LARGE SCALE GENOMIC DNA]</scope>
    <source>
        <strain evidence="2 3">NCIMB 13481</strain>
    </source>
</reference>
<dbReference type="AlphaFoldDB" id="A0A2T3M761"/>
<gene>
    <name evidence="2" type="ORF">C9I88_20060</name>
</gene>
<feature type="chain" id="PRO_5015781056" description="DUF1120 domain-containing protein" evidence="1">
    <location>
        <begin position="22"/>
        <end position="227"/>
    </location>
</feature>
<proteinExistence type="predicted"/>
<dbReference type="EMBL" id="PYLW01000045">
    <property type="protein sequence ID" value="PSV87980.1"/>
    <property type="molecule type" value="Genomic_DNA"/>
</dbReference>
<evidence type="ECO:0000313" key="2">
    <source>
        <dbReference type="EMBL" id="PSV87980.1"/>
    </source>
</evidence>
<accession>A0A2T3M761</accession>
<sequence>MNMNKIFLTTTILFATGTAHAEVQGTADIAVTGSINGANTCSIAVDGGGALDAGVHDIADLVSTGDLISEFKEFNATVNCTFPTVIAVKYTSSLPQPTALHELGIYQTSSGKTAAHLYAATSTMSVPTAGGADQAYAAIGDQDLTTISTASTLTPAASGNPISGVIGDVKNIYTVIDTANNPIAATSFMLPFKLGVWSNDTSTGWLDDIAGTTFSLSSTVTLELHSL</sequence>
<evidence type="ECO:0000313" key="3">
    <source>
        <dbReference type="Proteomes" id="UP000241954"/>
    </source>
</evidence>
<organism evidence="2 3">
    <name type="scientific">Photobacterium iliopiscarium</name>
    <dbReference type="NCBI Taxonomy" id="56192"/>
    <lineage>
        <taxon>Bacteria</taxon>
        <taxon>Pseudomonadati</taxon>
        <taxon>Pseudomonadota</taxon>
        <taxon>Gammaproteobacteria</taxon>
        <taxon>Vibrionales</taxon>
        <taxon>Vibrionaceae</taxon>
        <taxon>Photobacterium</taxon>
    </lineage>
</organism>
<protein>
    <recommendedName>
        <fullName evidence="4">DUF1120 domain-containing protein</fullName>
    </recommendedName>
</protein>
<keyword evidence="1" id="KW-0732">Signal</keyword>
<evidence type="ECO:0000256" key="1">
    <source>
        <dbReference type="SAM" id="SignalP"/>
    </source>
</evidence>
<evidence type="ECO:0008006" key="4">
    <source>
        <dbReference type="Google" id="ProtNLM"/>
    </source>
</evidence>
<name>A0A2T3M761_9GAMM</name>
<feature type="signal peptide" evidence="1">
    <location>
        <begin position="1"/>
        <end position="21"/>
    </location>
</feature>
<dbReference type="RefSeq" id="WP_107238168.1">
    <property type="nucleotide sequence ID" value="NZ_PYLW01000045.1"/>
</dbReference>